<reference evidence="3" key="1">
    <citation type="submission" date="2016-10" db="EMBL/GenBank/DDBJ databases">
        <authorList>
            <person name="Varghese N."/>
            <person name="Submissions S."/>
        </authorList>
    </citation>
    <scope>NUCLEOTIDE SEQUENCE [LARGE SCALE GENOMIC DNA]</scope>
    <source>
        <strain evidence="3">CGMCC 4.7042</strain>
    </source>
</reference>
<protein>
    <recommendedName>
        <fullName evidence="4">PknH-like extracellular domain-containing protein</fullName>
    </recommendedName>
</protein>
<dbReference type="EMBL" id="FNHI01000033">
    <property type="protein sequence ID" value="SDN68174.1"/>
    <property type="molecule type" value="Genomic_DNA"/>
</dbReference>
<proteinExistence type="predicted"/>
<keyword evidence="3" id="KW-1185">Reference proteome</keyword>
<dbReference type="AlphaFoldDB" id="A0A1H0DDG6"/>
<gene>
    <name evidence="2" type="ORF">SAMN05444921_13342</name>
</gene>
<evidence type="ECO:0000313" key="2">
    <source>
        <dbReference type="EMBL" id="SDN68174.1"/>
    </source>
</evidence>
<feature type="signal peptide" evidence="1">
    <location>
        <begin position="1"/>
        <end position="25"/>
    </location>
</feature>
<dbReference type="PROSITE" id="PS51257">
    <property type="entry name" value="PROKAR_LIPOPROTEIN"/>
    <property type="match status" value="1"/>
</dbReference>
<dbReference type="Proteomes" id="UP000199063">
    <property type="component" value="Unassembled WGS sequence"/>
</dbReference>
<name>A0A1H0DDG6_9ACTN</name>
<evidence type="ECO:0008006" key="4">
    <source>
        <dbReference type="Google" id="ProtNLM"/>
    </source>
</evidence>
<accession>A0A1H0DDG6</accession>
<organism evidence="2 3">
    <name type="scientific">Streptomyces wuyuanensis</name>
    <dbReference type="NCBI Taxonomy" id="1196353"/>
    <lineage>
        <taxon>Bacteria</taxon>
        <taxon>Bacillati</taxon>
        <taxon>Actinomycetota</taxon>
        <taxon>Actinomycetes</taxon>
        <taxon>Kitasatosporales</taxon>
        <taxon>Streptomycetaceae</taxon>
        <taxon>Streptomyces</taxon>
    </lineage>
</organism>
<evidence type="ECO:0000313" key="3">
    <source>
        <dbReference type="Proteomes" id="UP000199063"/>
    </source>
</evidence>
<feature type="chain" id="PRO_5039210359" description="PknH-like extracellular domain-containing protein" evidence="1">
    <location>
        <begin position="26"/>
        <end position="245"/>
    </location>
</feature>
<evidence type="ECO:0000256" key="1">
    <source>
        <dbReference type="SAM" id="SignalP"/>
    </source>
</evidence>
<keyword evidence="1" id="KW-0732">Signal</keyword>
<sequence>MGWGQRRPWYGRRAALACVTSMLFAAGCAGEAKEPRANEKPARSAALAVPAAGGKALGQQALQRATVTGKDLPGRDFDALLGPARADSAPVMPAVCRPVADAVALASPLTPKARLRQVMSALEGDHGGSMALASYTPDQAAEIIATLRTALRSCTAFTPVYGFAYEGVTALPDPGLGNESVSFRLLQLVSLDGEEPLKVPVTVTAVRVGTTLATFQSANTRRDGQAVVPSDVVSKQVTKLTDATP</sequence>